<dbReference type="InterPro" id="IPR017451">
    <property type="entry name" value="F-box-assoc_interact_dom"/>
</dbReference>
<dbReference type="eggNOG" id="ENOG502SNHU">
    <property type="taxonomic scope" value="Eukaryota"/>
</dbReference>
<evidence type="ECO:0000313" key="3">
    <source>
        <dbReference type="Proteomes" id="UP000032141"/>
    </source>
</evidence>
<dbReference type="AlphaFoldDB" id="A0A0D3CKC5"/>
<dbReference type="SUPFAM" id="SSF81383">
    <property type="entry name" value="F-box domain"/>
    <property type="match status" value="1"/>
</dbReference>
<dbReference type="EnsemblPlants" id="Bo5g131630.1">
    <property type="protein sequence ID" value="Bo5g131630.1"/>
    <property type="gene ID" value="Bo5g131630"/>
</dbReference>
<dbReference type="PANTHER" id="PTHR31111">
    <property type="entry name" value="BNAA05G37150D PROTEIN-RELATED"/>
    <property type="match status" value="1"/>
</dbReference>
<protein>
    <recommendedName>
        <fullName evidence="1">F-box domain-containing protein</fullName>
    </recommendedName>
</protein>
<keyword evidence="3" id="KW-1185">Reference proteome</keyword>
<dbReference type="Pfam" id="PF08268">
    <property type="entry name" value="FBA_3"/>
    <property type="match status" value="1"/>
</dbReference>
<feature type="domain" description="F-box" evidence="1">
    <location>
        <begin position="21"/>
        <end position="61"/>
    </location>
</feature>
<dbReference type="PANTHER" id="PTHR31111:SF31">
    <property type="entry name" value="F-BOX DOMAIN-CONTAINING PROTEIN"/>
    <property type="match status" value="1"/>
</dbReference>
<organism evidence="2 3">
    <name type="scientific">Brassica oleracea var. oleracea</name>
    <dbReference type="NCBI Taxonomy" id="109376"/>
    <lineage>
        <taxon>Eukaryota</taxon>
        <taxon>Viridiplantae</taxon>
        <taxon>Streptophyta</taxon>
        <taxon>Embryophyta</taxon>
        <taxon>Tracheophyta</taxon>
        <taxon>Spermatophyta</taxon>
        <taxon>Magnoliopsida</taxon>
        <taxon>eudicotyledons</taxon>
        <taxon>Gunneridae</taxon>
        <taxon>Pentapetalae</taxon>
        <taxon>rosids</taxon>
        <taxon>malvids</taxon>
        <taxon>Brassicales</taxon>
        <taxon>Brassicaceae</taxon>
        <taxon>Brassiceae</taxon>
        <taxon>Brassica</taxon>
    </lineage>
</organism>
<dbReference type="OMA" id="GRAMHDS"/>
<evidence type="ECO:0000313" key="2">
    <source>
        <dbReference type="EnsemblPlants" id="Bo5g131630.1"/>
    </source>
</evidence>
<reference evidence="2" key="2">
    <citation type="submission" date="2015-03" db="UniProtKB">
        <authorList>
            <consortium name="EnsemblPlants"/>
        </authorList>
    </citation>
    <scope>IDENTIFICATION</scope>
</reference>
<dbReference type="Proteomes" id="UP000032141">
    <property type="component" value="Chromosome C5"/>
</dbReference>
<dbReference type="InterPro" id="IPR036047">
    <property type="entry name" value="F-box-like_dom_sf"/>
</dbReference>
<proteinExistence type="predicted"/>
<dbReference type="NCBIfam" id="TIGR01640">
    <property type="entry name" value="F_box_assoc_1"/>
    <property type="match status" value="1"/>
</dbReference>
<dbReference type="InterPro" id="IPR013187">
    <property type="entry name" value="F-box-assoc_dom_typ3"/>
</dbReference>
<evidence type="ECO:0000259" key="1">
    <source>
        <dbReference type="SMART" id="SM00256"/>
    </source>
</evidence>
<dbReference type="SMART" id="SM00256">
    <property type="entry name" value="FBOX"/>
    <property type="match status" value="1"/>
</dbReference>
<accession>A0A0D3CKC5</accession>
<dbReference type="Gramene" id="Bo5g131630.1">
    <property type="protein sequence ID" value="Bo5g131630.1"/>
    <property type="gene ID" value="Bo5g131630"/>
</dbReference>
<sequence>MTSQRAATRSMTSLHRNSLPIPDDLAVEIFSRLPSKAIARCRCACKLWSSMLVREDFTDLFLTKSSARPQLLFACQDHNRNYIFFSSSPHPEEEENSSSYVVAANHLARFPSSSYRLFGCTNGLCYGARPRSRKPVICNPSTGQSLTLPRLKSRKWFGVVERRGQDSPLVDNYLGYDPVSKEFKVLTLSMESSKISAKHQVLTLGTKKLSWRLVQCTTAHYSSNKWISISGVIYYAASANRSSANSMVACFDLRVEKFSFVNFGRAMHDSTTLVNYNGKLGLLMSGDAPGENISTTSKSFQLWVLQDAEWSKHVYILPPSWKDVVTKTMCFAGIIVGTNEIVLAPSLQNVLCYVIYFNVERNTITKVGIQGMEAFQGKRFNTYLNYVENVILL</sequence>
<name>A0A0D3CKC5_BRAOL</name>
<dbReference type="Pfam" id="PF12937">
    <property type="entry name" value="F-box-like"/>
    <property type="match status" value="1"/>
</dbReference>
<dbReference type="Gene3D" id="1.20.1280.50">
    <property type="match status" value="1"/>
</dbReference>
<dbReference type="HOGENOM" id="CLU_027176_8_1_1"/>
<reference evidence="2 3" key="1">
    <citation type="journal article" date="2014" name="Genome Biol.">
        <title>Transcriptome and methylome profiling reveals relics of genome dominance in the mesopolyploid Brassica oleracea.</title>
        <authorList>
            <person name="Parkin I.A."/>
            <person name="Koh C."/>
            <person name="Tang H."/>
            <person name="Robinson S.J."/>
            <person name="Kagale S."/>
            <person name="Clarke W.E."/>
            <person name="Town C.D."/>
            <person name="Nixon J."/>
            <person name="Krishnakumar V."/>
            <person name="Bidwell S.L."/>
            <person name="Denoeud F."/>
            <person name="Belcram H."/>
            <person name="Links M.G."/>
            <person name="Just J."/>
            <person name="Clarke C."/>
            <person name="Bender T."/>
            <person name="Huebert T."/>
            <person name="Mason A.S."/>
            <person name="Pires J.C."/>
            <person name="Barker G."/>
            <person name="Moore J."/>
            <person name="Walley P.G."/>
            <person name="Manoli S."/>
            <person name="Batley J."/>
            <person name="Edwards D."/>
            <person name="Nelson M.N."/>
            <person name="Wang X."/>
            <person name="Paterson A.H."/>
            <person name="King G."/>
            <person name="Bancroft I."/>
            <person name="Chalhoub B."/>
            <person name="Sharpe A.G."/>
        </authorList>
    </citation>
    <scope>NUCLEOTIDE SEQUENCE</scope>
    <source>
        <strain evidence="2 3">cv. TO1000</strain>
    </source>
</reference>
<dbReference type="InterPro" id="IPR001810">
    <property type="entry name" value="F-box_dom"/>
</dbReference>